<gene>
    <name evidence="4" type="ORF">ALECFALPRED_008091</name>
</gene>
<feature type="domain" description="Gfo/Idh/MocA-like oxidoreductase N-terminal" evidence="2">
    <location>
        <begin position="4"/>
        <end position="129"/>
    </location>
</feature>
<comment type="similarity">
    <text evidence="1">Belongs to the Gfo/Idh/MocA family.</text>
</comment>
<evidence type="ECO:0000256" key="1">
    <source>
        <dbReference type="ARBA" id="ARBA00010928"/>
    </source>
</evidence>
<dbReference type="Gene3D" id="3.40.50.720">
    <property type="entry name" value="NAD(P)-binding Rossmann-like Domain"/>
    <property type="match status" value="1"/>
</dbReference>
<dbReference type="SUPFAM" id="SSF55347">
    <property type="entry name" value="Glyceraldehyde-3-phosphate dehydrogenase-like, C-terminal domain"/>
    <property type="match status" value="1"/>
</dbReference>
<dbReference type="GO" id="GO:0000166">
    <property type="term" value="F:nucleotide binding"/>
    <property type="evidence" value="ECO:0007669"/>
    <property type="project" value="InterPro"/>
</dbReference>
<dbReference type="InterPro" id="IPR000683">
    <property type="entry name" value="Gfo/Idh/MocA-like_OxRdtase_N"/>
</dbReference>
<dbReference type="SUPFAM" id="SSF51735">
    <property type="entry name" value="NAD(P)-binding Rossmann-fold domains"/>
    <property type="match status" value="1"/>
</dbReference>
<dbReference type="Pfam" id="PF22725">
    <property type="entry name" value="GFO_IDH_MocA_C3"/>
    <property type="match status" value="1"/>
</dbReference>
<name>A0A8H3J2B0_9LECA</name>
<dbReference type="OrthoDB" id="416253at2759"/>
<dbReference type="Gene3D" id="3.30.360.10">
    <property type="entry name" value="Dihydrodipicolinate Reductase, domain 2"/>
    <property type="match status" value="1"/>
</dbReference>
<dbReference type="EMBL" id="CAJPDR010000549">
    <property type="protein sequence ID" value="CAF9939420.1"/>
    <property type="molecule type" value="Genomic_DNA"/>
</dbReference>
<dbReference type="PANTHER" id="PTHR43708">
    <property type="entry name" value="CONSERVED EXPRESSED OXIDOREDUCTASE (EUROFUNG)"/>
    <property type="match status" value="1"/>
</dbReference>
<dbReference type="Proteomes" id="UP000664203">
    <property type="component" value="Unassembled WGS sequence"/>
</dbReference>
<accession>A0A8H3J2B0</accession>
<sequence>MAPLNIAIVGLGQRSRKSAVQVINDNGGLWRLVAACDTKDAAREAFALLHPNVPIFQDVLHLVQWHQQVTATPINCAYVAVLHHLYSEVVVPLLEASIHVLKEKPAASTPEDLKSFQSLGASNSARLKVASQRRYGSHLGQMKEWIPFVGTINTVKARRKISVANLGDDWRAKSSLAGGGAMGDIGWHILDQVLCLVGNGSVPSVAYSKMFHIRTYQGHDCEDSASVILEFPNASTDGKAHSISAHLIVSRIGHEEVEDFVNTGEDGVLSSNGDEISLQLDFASGKRSFNVSTSYELVPESDFERMLKAFHTEITLSSPSKTYYQHRSQDMLVTQTPQNIYRGAAPTCQKVSEPIEGALTDIKQKDSQPERKRFQMQWPIVDADIEQAVITQLHEDIHIWQRRGFRSVRDRIQGNAQHANGIFSTARFGNKRSARALFCCWFTARR</sequence>
<evidence type="ECO:0000313" key="5">
    <source>
        <dbReference type="Proteomes" id="UP000664203"/>
    </source>
</evidence>
<evidence type="ECO:0000313" key="4">
    <source>
        <dbReference type="EMBL" id="CAF9939420.1"/>
    </source>
</evidence>
<comment type="caution">
    <text evidence="4">The sequence shown here is derived from an EMBL/GenBank/DDBJ whole genome shotgun (WGS) entry which is preliminary data.</text>
</comment>
<keyword evidence="5" id="KW-1185">Reference proteome</keyword>
<evidence type="ECO:0000259" key="2">
    <source>
        <dbReference type="Pfam" id="PF01408"/>
    </source>
</evidence>
<dbReference type="PANTHER" id="PTHR43708:SF8">
    <property type="entry name" value="OXIDOREDUCTASE"/>
    <property type="match status" value="1"/>
</dbReference>
<protein>
    <recommendedName>
        <fullName evidence="6">Gfo/Idh/MocA-like oxidoreductase N-terminal domain-containing protein</fullName>
    </recommendedName>
</protein>
<proteinExistence type="inferred from homology"/>
<dbReference type="Pfam" id="PF01408">
    <property type="entry name" value="GFO_IDH_MocA"/>
    <property type="match status" value="1"/>
</dbReference>
<dbReference type="AlphaFoldDB" id="A0A8H3J2B0"/>
<reference evidence="4" key="1">
    <citation type="submission" date="2021-03" db="EMBL/GenBank/DDBJ databases">
        <authorList>
            <person name="Tagirdzhanova G."/>
        </authorList>
    </citation>
    <scope>NUCLEOTIDE SEQUENCE</scope>
</reference>
<dbReference type="InterPro" id="IPR051317">
    <property type="entry name" value="Gfo/Idh/MocA_oxidoreduct"/>
</dbReference>
<organism evidence="4 5">
    <name type="scientific">Alectoria fallacina</name>
    <dbReference type="NCBI Taxonomy" id="1903189"/>
    <lineage>
        <taxon>Eukaryota</taxon>
        <taxon>Fungi</taxon>
        <taxon>Dikarya</taxon>
        <taxon>Ascomycota</taxon>
        <taxon>Pezizomycotina</taxon>
        <taxon>Lecanoromycetes</taxon>
        <taxon>OSLEUM clade</taxon>
        <taxon>Lecanoromycetidae</taxon>
        <taxon>Lecanorales</taxon>
        <taxon>Lecanorineae</taxon>
        <taxon>Parmeliaceae</taxon>
        <taxon>Alectoria</taxon>
    </lineage>
</organism>
<evidence type="ECO:0008006" key="6">
    <source>
        <dbReference type="Google" id="ProtNLM"/>
    </source>
</evidence>
<dbReference type="InterPro" id="IPR055170">
    <property type="entry name" value="GFO_IDH_MocA-like_dom"/>
</dbReference>
<evidence type="ECO:0000259" key="3">
    <source>
        <dbReference type="Pfam" id="PF22725"/>
    </source>
</evidence>
<feature type="domain" description="GFO/IDH/MocA-like oxidoreductase" evidence="3">
    <location>
        <begin position="149"/>
        <end position="238"/>
    </location>
</feature>
<dbReference type="InterPro" id="IPR036291">
    <property type="entry name" value="NAD(P)-bd_dom_sf"/>
</dbReference>